<name>A0ABT1WJ19_9BURK</name>
<dbReference type="InterPro" id="IPR011491">
    <property type="entry name" value="FlgE_D2"/>
</dbReference>
<evidence type="ECO:0000256" key="5">
    <source>
        <dbReference type="RuleBase" id="RU362116"/>
    </source>
</evidence>
<keyword evidence="10" id="KW-0969">Cilium</keyword>
<dbReference type="NCBIfam" id="TIGR03506">
    <property type="entry name" value="FlgEFG_subfam"/>
    <property type="match status" value="1"/>
</dbReference>
<dbReference type="PANTHER" id="PTHR30435">
    <property type="entry name" value="FLAGELLAR PROTEIN"/>
    <property type="match status" value="1"/>
</dbReference>
<dbReference type="InterPro" id="IPR010930">
    <property type="entry name" value="Flg_bb/hook_C_dom"/>
</dbReference>
<dbReference type="InterPro" id="IPR037058">
    <property type="entry name" value="Falgellar_hook_FlgE_sf"/>
</dbReference>
<comment type="similarity">
    <text evidence="2 5">Belongs to the flagella basal body rod proteins family.</text>
</comment>
<evidence type="ECO:0000256" key="2">
    <source>
        <dbReference type="ARBA" id="ARBA00009677"/>
    </source>
</evidence>
<sequence>MGVFQQGLSGLNTSQKSLEVTANNVANANTVGFKASKAQFGDVYASTLSRADAGLQVGGGVNIMAIKQEFRQGNVVATQNPLDLAISGNGFFKVKGQDGREFLTRNGQFQLDRDNTVTTADGKDLLAFPLDPDTGNVLDVASPVTISTEPIAPRATGKTEFRFNLDSRTQPSSISPTFDATDPNSYAQSSAIVINNQLGEPLTLQVFWQKLGAATTPASTGPNQWRVYATVNDVPVDISQEAAAYPGAPTTGAALDFSTDGTLNNPANAVYKIDLSALSPEFDSTNTDVRIDMRGSTQYGTDFQLQNLAQNGYDAADYTNFTIDGRGVLTLNYANGQTKDIAKIGLFRYRNPEGLQPVGNNNWVATLQAGPEFASNAGDAGFGLVQAGAVEEANVDLTAELVQMIATQRIYQANSKSIQAQDTLLQTITNLT</sequence>
<proteinExistence type="inferred from homology"/>
<dbReference type="InterPro" id="IPR053967">
    <property type="entry name" value="LlgE_F_G-like_D1"/>
</dbReference>
<organism evidence="10 11">
    <name type="scientific">Limnobacter humi</name>
    <dbReference type="NCBI Taxonomy" id="1778671"/>
    <lineage>
        <taxon>Bacteria</taxon>
        <taxon>Pseudomonadati</taxon>
        <taxon>Pseudomonadota</taxon>
        <taxon>Betaproteobacteria</taxon>
        <taxon>Burkholderiales</taxon>
        <taxon>Burkholderiaceae</taxon>
        <taxon>Limnobacter</taxon>
    </lineage>
</organism>
<feature type="domain" description="Flagellar basal body rod protein N-terminal" evidence="6">
    <location>
        <begin position="7"/>
        <end position="34"/>
    </location>
</feature>
<feature type="domain" description="Flagellar hook protein FlgE D2" evidence="8">
    <location>
        <begin position="164"/>
        <end position="313"/>
    </location>
</feature>
<dbReference type="Proteomes" id="UP001204142">
    <property type="component" value="Unassembled WGS sequence"/>
</dbReference>
<dbReference type="Pfam" id="PF07559">
    <property type="entry name" value="FlgE_D2"/>
    <property type="match status" value="1"/>
</dbReference>
<dbReference type="EMBL" id="JANIGO010000005">
    <property type="protein sequence ID" value="MCQ8897499.1"/>
    <property type="molecule type" value="Genomic_DNA"/>
</dbReference>
<keyword evidence="11" id="KW-1185">Reference proteome</keyword>
<gene>
    <name evidence="10" type="ORF">NQT62_13745</name>
</gene>
<dbReference type="InterPro" id="IPR020013">
    <property type="entry name" value="Flagellar_FlgE/F/G"/>
</dbReference>
<dbReference type="InterPro" id="IPR019776">
    <property type="entry name" value="Flagellar_basal_body_rod_CS"/>
</dbReference>
<evidence type="ECO:0000256" key="3">
    <source>
        <dbReference type="ARBA" id="ARBA00019015"/>
    </source>
</evidence>
<dbReference type="InterPro" id="IPR001444">
    <property type="entry name" value="Flag_bb_rod_N"/>
</dbReference>
<keyword evidence="10" id="KW-0966">Cell projection</keyword>
<feature type="domain" description="Flagellar basal-body/hook protein C-terminal" evidence="7">
    <location>
        <begin position="386"/>
        <end position="431"/>
    </location>
</feature>
<dbReference type="PROSITE" id="PS00588">
    <property type="entry name" value="FLAGELLA_BB_ROD"/>
    <property type="match status" value="1"/>
</dbReference>
<accession>A0ABT1WJ19</accession>
<feature type="domain" description="Flagellar hook protein FlgE/F/G-like D1" evidence="9">
    <location>
        <begin position="85"/>
        <end position="127"/>
    </location>
</feature>
<evidence type="ECO:0000256" key="4">
    <source>
        <dbReference type="ARBA" id="ARBA00023143"/>
    </source>
</evidence>
<evidence type="ECO:0000313" key="10">
    <source>
        <dbReference type="EMBL" id="MCQ8897499.1"/>
    </source>
</evidence>
<evidence type="ECO:0000259" key="7">
    <source>
        <dbReference type="Pfam" id="PF06429"/>
    </source>
</evidence>
<evidence type="ECO:0000259" key="9">
    <source>
        <dbReference type="Pfam" id="PF22692"/>
    </source>
</evidence>
<dbReference type="Pfam" id="PF00460">
    <property type="entry name" value="Flg_bb_rod"/>
    <property type="match status" value="1"/>
</dbReference>
<reference evidence="10 11" key="1">
    <citation type="submission" date="2022-07" db="EMBL/GenBank/DDBJ databases">
        <authorList>
            <person name="Xamxidin M."/>
            <person name="Wu M."/>
        </authorList>
    </citation>
    <scope>NUCLEOTIDE SEQUENCE [LARGE SCALE GENOMIC DNA]</scope>
    <source>
        <strain evidence="10 11">NBRC 111650</strain>
    </source>
</reference>
<comment type="subcellular location">
    <subcellularLocation>
        <location evidence="1 5">Bacterial flagellum basal body</location>
    </subcellularLocation>
</comment>
<keyword evidence="10" id="KW-0282">Flagellum</keyword>
<dbReference type="SUPFAM" id="SSF117143">
    <property type="entry name" value="Flagellar hook protein flgE"/>
    <property type="match status" value="1"/>
</dbReference>
<evidence type="ECO:0000259" key="6">
    <source>
        <dbReference type="Pfam" id="PF00460"/>
    </source>
</evidence>
<keyword evidence="4 5" id="KW-0975">Bacterial flagellum</keyword>
<evidence type="ECO:0000313" key="11">
    <source>
        <dbReference type="Proteomes" id="UP001204142"/>
    </source>
</evidence>
<dbReference type="InterPro" id="IPR037925">
    <property type="entry name" value="FlgE/F/G-like"/>
</dbReference>
<dbReference type="PANTHER" id="PTHR30435:SF1">
    <property type="entry name" value="FLAGELLAR HOOK PROTEIN FLGE"/>
    <property type="match status" value="1"/>
</dbReference>
<evidence type="ECO:0000256" key="1">
    <source>
        <dbReference type="ARBA" id="ARBA00004117"/>
    </source>
</evidence>
<protein>
    <recommendedName>
        <fullName evidence="3 5">Flagellar hook protein FlgE</fullName>
    </recommendedName>
</protein>
<dbReference type="Gene3D" id="2.60.98.20">
    <property type="entry name" value="Flagellar hook protein FlgE"/>
    <property type="match status" value="1"/>
</dbReference>
<dbReference type="Pfam" id="PF06429">
    <property type="entry name" value="Flg_bbr_C"/>
    <property type="match status" value="1"/>
</dbReference>
<dbReference type="RefSeq" id="WP_256765304.1">
    <property type="nucleotide sequence ID" value="NZ_JANIGO010000005.1"/>
</dbReference>
<evidence type="ECO:0000259" key="8">
    <source>
        <dbReference type="Pfam" id="PF07559"/>
    </source>
</evidence>
<comment type="function">
    <text evidence="5">A flexible structure which links the flagellar filament to the drive apparatus in the basal body.</text>
</comment>
<dbReference type="Pfam" id="PF22692">
    <property type="entry name" value="LlgE_F_G_D1"/>
    <property type="match status" value="1"/>
</dbReference>
<comment type="caution">
    <text evidence="10">The sequence shown here is derived from an EMBL/GenBank/DDBJ whole genome shotgun (WGS) entry which is preliminary data.</text>
</comment>